<evidence type="ECO:0000313" key="2">
    <source>
        <dbReference type="EMBL" id="GEU83182.1"/>
    </source>
</evidence>
<dbReference type="AlphaFoldDB" id="A0A6L2NDP2"/>
<feature type="region of interest" description="Disordered" evidence="1">
    <location>
        <begin position="139"/>
        <end position="163"/>
    </location>
</feature>
<reference evidence="2" key="1">
    <citation type="journal article" date="2019" name="Sci. Rep.">
        <title>Draft genome of Tanacetum cinerariifolium, the natural source of mosquito coil.</title>
        <authorList>
            <person name="Yamashiro T."/>
            <person name="Shiraishi A."/>
            <person name="Satake H."/>
            <person name="Nakayama K."/>
        </authorList>
    </citation>
    <scope>NUCLEOTIDE SEQUENCE</scope>
</reference>
<evidence type="ECO:0000256" key="1">
    <source>
        <dbReference type="SAM" id="MobiDB-lite"/>
    </source>
</evidence>
<protein>
    <submittedName>
        <fullName evidence="2">Uncharacterized protein</fullName>
    </submittedName>
</protein>
<name>A0A6L2NDP2_TANCI</name>
<sequence>MAKNYYIRSFHQNRSQITKVNPPVGLFVSHIRSLFESDFVLLGPRLQLKKSAMDRSFTLGSTEEADNVKFLQSCNDLLLCGDGFRSREFTVYEMTIGCSVWMVREQHSFLVIKLSGKIVQYNLLSNTLHELYDCGSNQVDENYDDNDNDNDDDADDDDDDDELLQQFQAEHNVDEFIPSFASV</sequence>
<accession>A0A6L2NDP2</accession>
<feature type="compositionally biased region" description="Acidic residues" evidence="1">
    <location>
        <begin position="141"/>
        <end position="163"/>
    </location>
</feature>
<organism evidence="2">
    <name type="scientific">Tanacetum cinerariifolium</name>
    <name type="common">Dalmatian daisy</name>
    <name type="synonym">Chrysanthemum cinerariifolium</name>
    <dbReference type="NCBI Taxonomy" id="118510"/>
    <lineage>
        <taxon>Eukaryota</taxon>
        <taxon>Viridiplantae</taxon>
        <taxon>Streptophyta</taxon>
        <taxon>Embryophyta</taxon>
        <taxon>Tracheophyta</taxon>
        <taxon>Spermatophyta</taxon>
        <taxon>Magnoliopsida</taxon>
        <taxon>eudicotyledons</taxon>
        <taxon>Gunneridae</taxon>
        <taxon>Pentapetalae</taxon>
        <taxon>asterids</taxon>
        <taxon>campanulids</taxon>
        <taxon>Asterales</taxon>
        <taxon>Asteraceae</taxon>
        <taxon>Asteroideae</taxon>
        <taxon>Anthemideae</taxon>
        <taxon>Anthemidinae</taxon>
        <taxon>Tanacetum</taxon>
    </lineage>
</organism>
<gene>
    <name evidence="2" type="ORF">Tci_055160</name>
</gene>
<proteinExistence type="predicted"/>
<comment type="caution">
    <text evidence="2">The sequence shown here is derived from an EMBL/GenBank/DDBJ whole genome shotgun (WGS) entry which is preliminary data.</text>
</comment>
<dbReference type="EMBL" id="BKCJ010008633">
    <property type="protein sequence ID" value="GEU83182.1"/>
    <property type="molecule type" value="Genomic_DNA"/>
</dbReference>